<dbReference type="InterPro" id="IPR026026">
    <property type="entry name" value="HIT_Hint"/>
</dbReference>
<dbReference type="EMBL" id="MFSP01000116">
    <property type="protein sequence ID" value="OGI64893.1"/>
    <property type="molecule type" value="Genomic_DNA"/>
</dbReference>
<keyword evidence="3" id="KW-0378">Hydrolase</keyword>
<dbReference type="Pfam" id="PF01230">
    <property type="entry name" value="HIT"/>
    <property type="match status" value="1"/>
</dbReference>
<dbReference type="Proteomes" id="UP000179076">
    <property type="component" value="Unassembled WGS sequence"/>
</dbReference>
<accession>A0A1F6V5E0</accession>
<dbReference type="GO" id="GO:0016787">
    <property type="term" value="F:hydrolase activity"/>
    <property type="evidence" value="ECO:0007669"/>
    <property type="project" value="UniProtKB-KW"/>
</dbReference>
<dbReference type="PIRSF" id="PIRSF000714">
    <property type="entry name" value="HIT"/>
    <property type="match status" value="1"/>
</dbReference>
<dbReference type="AlphaFoldDB" id="A0A1F6V5E0"/>
<dbReference type="Gene3D" id="3.30.428.10">
    <property type="entry name" value="HIT-like"/>
    <property type="match status" value="1"/>
</dbReference>
<protein>
    <submittedName>
        <fullName evidence="3">HIT family hydrolase</fullName>
    </submittedName>
</protein>
<sequence>MPCPLCVASHAESILWQDERCRVVDVGDRDYPGYCRVIWNQHIREMTDLAIEPRTHLLAIVCSVEQVLRELLRPDKINLASLGNQVPHLHWHIVPRFADDPHFPDSIWATRQRAGAPRTVDRAAIARELVRQLAH</sequence>
<dbReference type="PROSITE" id="PS51084">
    <property type="entry name" value="HIT_2"/>
    <property type="match status" value="1"/>
</dbReference>
<dbReference type="SUPFAM" id="SSF54197">
    <property type="entry name" value="HIT-like"/>
    <property type="match status" value="1"/>
</dbReference>
<dbReference type="InterPro" id="IPR011146">
    <property type="entry name" value="HIT-like"/>
</dbReference>
<proteinExistence type="predicted"/>
<evidence type="ECO:0000313" key="4">
    <source>
        <dbReference type="Proteomes" id="UP000179076"/>
    </source>
</evidence>
<comment type="caution">
    <text evidence="3">The sequence shown here is derived from an EMBL/GenBank/DDBJ whole genome shotgun (WGS) entry which is preliminary data.</text>
</comment>
<dbReference type="InterPro" id="IPR036265">
    <property type="entry name" value="HIT-like_sf"/>
</dbReference>
<organism evidence="3 4">
    <name type="scientific">Candidatus Muproteobacteria bacterium RBG_16_60_9</name>
    <dbReference type="NCBI Taxonomy" id="1817755"/>
    <lineage>
        <taxon>Bacteria</taxon>
        <taxon>Pseudomonadati</taxon>
        <taxon>Pseudomonadota</taxon>
        <taxon>Candidatus Muproteobacteria</taxon>
    </lineage>
</organism>
<evidence type="ECO:0000256" key="1">
    <source>
        <dbReference type="PROSITE-ProRule" id="PRU00464"/>
    </source>
</evidence>
<feature type="short sequence motif" description="Histidine triad motif" evidence="1">
    <location>
        <begin position="88"/>
        <end position="92"/>
    </location>
</feature>
<name>A0A1F6V5E0_9PROT</name>
<reference evidence="3 4" key="1">
    <citation type="journal article" date="2016" name="Nat. Commun.">
        <title>Thousands of microbial genomes shed light on interconnected biogeochemical processes in an aquifer system.</title>
        <authorList>
            <person name="Anantharaman K."/>
            <person name="Brown C.T."/>
            <person name="Hug L.A."/>
            <person name="Sharon I."/>
            <person name="Castelle C.J."/>
            <person name="Probst A.J."/>
            <person name="Thomas B.C."/>
            <person name="Singh A."/>
            <person name="Wilkins M.J."/>
            <person name="Karaoz U."/>
            <person name="Brodie E.L."/>
            <person name="Williams K.H."/>
            <person name="Hubbard S.S."/>
            <person name="Banfield J.F."/>
        </authorList>
    </citation>
    <scope>NUCLEOTIDE SEQUENCE [LARGE SCALE GENOMIC DNA]</scope>
</reference>
<evidence type="ECO:0000259" key="2">
    <source>
        <dbReference type="PROSITE" id="PS51084"/>
    </source>
</evidence>
<evidence type="ECO:0000313" key="3">
    <source>
        <dbReference type="EMBL" id="OGI64893.1"/>
    </source>
</evidence>
<gene>
    <name evidence="3" type="ORF">A2W18_01865</name>
</gene>
<feature type="domain" description="HIT" evidence="2">
    <location>
        <begin position="1"/>
        <end position="103"/>
    </location>
</feature>